<protein>
    <submittedName>
        <fullName evidence="1">Uncharacterized protein</fullName>
    </submittedName>
</protein>
<dbReference type="EMBL" id="FWPT01000001">
    <property type="protein sequence ID" value="SMA34957.1"/>
    <property type="molecule type" value="Genomic_DNA"/>
</dbReference>
<dbReference type="RefSeq" id="WP_087106499.1">
    <property type="nucleotide sequence ID" value="NZ_CBCSCN010000004.1"/>
</dbReference>
<proteinExistence type="predicted"/>
<sequence>MNSPASFFSVALLLLTLLSAPLKANELWYLGQKIPDVNRAWNSADYRELLQALKTIDETQPDALPRRDGSYTGAVFERMVSEDNLREQMDIYQSLDYRREEASRILYSLREIMRLYFDFSAKQQPYGREALSLMRHSLRQQAVLFELTVEFWLTLPESDQQSRDRLEGLMDTKSAAALLASSSLDYLSLDSQFNPDVLELYAYELGKTFPELFVHLLPDDRARLLTKVTQQSQQHKLPAVRQAMETLKPVLEHIDRKAREAS</sequence>
<reference evidence="1 2" key="1">
    <citation type="submission" date="2017-03" db="EMBL/GenBank/DDBJ databases">
        <authorList>
            <person name="Afonso C.L."/>
            <person name="Miller P.J."/>
            <person name="Scott M.A."/>
            <person name="Spackman E."/>
            <person name="Goraichik I."/>
            <person name="Dimitrov K.M."/>
            <person name="Suarez D.L."/>
            <person name="Swayne D.E."/>
        </authorList>
    </citation>
    <scope>NUCLEOTIDE SEQUENCE [LARGE SCALE GENOMIC DNA]</scope>
    <source>
        <strain evidence="1">SB41UT1</strain>
    </source>
</reference>
<organism evidence="1 2">
    <name type="scientific">Parendozoicomonas haliclonae</name>
    <dbReference type="NCBI Taxonomy" id="1960125"/>
    <lineage>
        <taxon>Bacteria</taxon>
        <taxon>Pseudomonadati</taxon>
        <taxon>Pseudomonadota</taxon>
        <taxon>Gammaproteobacteria</taxon>
        <taxon>Oceanospirillales</taxon>
        <taxon>Endozoicomonadaceae</taxon>
        <taxon>Parendozoicomonas</taxon>
    </lineage>
</organism>
<name>A0A1X7AF27_9GAMM</name>
<evidence type="ECO:0000313" key="1">
    <source>
        <dbReference type="EMBL" id="SMA34957.1"/>
    </source>
</evidence>
<dbReference type="OrthoDB" id="6820161at2"/>
<evidence type="ECO:0000313" key="2">
    <source>
        <dbReference type="Proteomes" id="UP000196573"/>
    </source>
</evidence>
<dbReference type="Proteomes" id="UP000196573">
    <property type="component" value="Unassembled WGS sequence"/>
</dbReference>
<gene>
    <name evidence="1" type="ORF">EHSB41UT_00477</name>
</gene>
<dbReference type="AlphaFoldDB" id="A0A1X7AF27"/>
<keyword evidence="2" id="KW-1185">Reference proteome</keyword>
<accession>A0A1X7AF27</accession>